<gene>
    <name evidence="2" type="ORF">LRS13_23220</name>
</gene>
<feature type="transmembrane region" description="Helical" evidence="1">
    <location>
        <begin position="92"/>
        <end position="113"/>
    </location>
</feature>
<sequence>MAAEPRPPYRPPGRGDQPDIAAQVQQITDKATLLVREEIELAKVEMTEKVTKIAQGVAIFAAAGVFAIFGLSILLQGFAWLAYWILPTPSGSFFWGFFLVAFLLFAAGGAAGYGASRLVKKTGAPAPTMAIEEAERIKQTVDQARS</sequence>
<keyword evidence="1" id="KW-0472">Membrane</keyword>
<dbReference type="InterPro" id="IPR009937">
    <property type="entry name" value="Phage_holin_3_6"/>
</dbReference>
<organism evidence="2 3">
    <name type="scientific">Svornostia abyssi</name>
    <dbReference type="NCBI Taxonomy" id="2898438"/>
    <lineage>
        <taxon>Bacteria</taxon>
        <taxon>Bacillati</taxon>
        <taxon>Actinomycetota</taxon>
        <taxon>Thermoleophilia</taxon>
        <taxon>Solirubrobacterales</taxon>
        <taxon>Baekduiaceae</taxon>
        <taxon>Svornostia</taxon>
    </lineage>
</organism>
<evidence type="ECO:0000313" key="3">
    <source>
        <dbReference type="Proteomes" id="UP001058860"/>
    </source>
</evidence>
<proteinExistence type="predicted"/>
<reference evidence="3" key="1">
    <citation type="submission" date="2021-11" db="EMBL/GenBank/DDBJ databases">
        <title>Cultivation dependent microbiological survey of springs from the worlds oldest radium mine currently devoted to the extraction of radon-saturated water.</title>
        <authorList>
            <person name="Kapinusova G."/>
            <person name="Smrhova T."/>
            <person name="Strejcek M."/>
            <person name="Suman J."/>
            <person name="Jani K."/>
            <person name="Pajer P."/>
            <person name="Uhlik O."/>
        </authorList>
    </citation>
    <scope>NUCLEOTIDE SEQUENCE [LARGE SCALE GENOMIC DNA]</scope>
    <source>
        <strain evidence="3">J379</strain>
    </source>
</reference>
<keyword evidence="1" id="KW-0812">Transmembrane</keyword>
<accession>A0ABY5PGE2</accession>
<dbReference type="Pfam" id="PF07332">
    <property type="entry name" value="Phage_holin_3_6"/>
    <property type="match status" value="1"/>
</dbReference>
<feature type="transmembrane region" description="Helical" evidence="1">
    <location>
        <begin position="56"/>
        <end position="86"/>
    </location>
</feature>
<dbReference type="Proteomes" id="UP001058860">
    <property type="component" value="Chromosome"/>
</dbReference>
<protein>
    <submittedName>
        <fullName evidence="2">Phage holin family protein</fullName>
    </submittedName>
</protein>
<keyword evidence="3" id="KW-1185">Reference proteome</keyword>
<evidence type="ECO:0000313" key="2">
    <source>
        <dbReference type="EMBL" id="UUY03545.1"/>
    </source>
</evidence>
<name>A0ABY5PGE2_9ACTN</name>
<dbReference type="EMBL" id="CP088295">
    <property type="protein sequence ID" value="UUY03545.1"/>
    <property type="molecule type" value="Genomic_DNA"/>
</dbReference>
<keyword evidence="1" id="KW-1133">Transmembrane helix</keyword>
<dbReference type="RefSeq" id="WP_353864048.1">
    <property type="nucleotide sequence ID" value="NZ_CP088295.1"/>
</dbReference>
<evidence type="ECO:0000256" key="1">
    <source>
        <dbReference type="SAM" id="Phobius"/>
    </source>
</evidence>